<dbReference type="InterPro" id="IPR011990">
    <property type="entry name" value="TPR-like_helical_dom_sf"/>
</dbReference>
<dbReference type="PROSITE" id="PS51375">
    <property type="entry name" value="PPR"/>
    <property type="match status" value="1"/>
</dbReference>
<reference evidence="2 3" key="1">
    <citation type="submission" date="2015-04" db="EMBL/GenBank/DDBJ databases">
        <title>Complete genome sequence of Schizopora paradoxa KUC8140, a cosmopolitan wood degrader in East Asia.</title>
        <authorList>
            <consortium name="DOE Joint Genome Institute"/>
            <person name="Min B."/>
            <person name="Park H."/>
            <person name="Jang Y."/>
            <person name="Kim J.-J."/>
            <person name="Kim K.H."/>
            <person name="Pangilinan J."/>
            <person name="Lipzen A."/>
            <person name="Riley R."/>
            <person name="Grigoriev I.V."/>
            <person name="Spatafora J.W."/>
            <person name="Choi I.-G."/>
        </authorList>
    </citation>
    <scope>NUCLEOTIDE SEQUENCE [LARGE SCALE GENOMIC DNA]</scope>
    <source>
        <strain evidence="2 3">KUC8140</strain>
    </source>
</reference>
<gene>
    <name evidence="2" type="ORF">SCHPADRAFT_70006</name>
</gene>
<name>A0A0H2S4Z1_9AGAM</name>
<dbReference type="Pfam" id="PF01535">
    <property type="entry name" value="PPR"/>
    <property type="match status" value="1"/>
</dbReference>
<dbReference type="STRING" id="27342.A0A0H2S4Z1"/>
<dbReference type="AlphaFoldDB" id="A0A0H2S4Z1"/>
<sequence length="685" mass="78024">MLTAARWSLIRHARPPSVLLQRCIPLPPPKTLYNRSLRPLTIDASQGGVEFYGETEDSSVTLARQRLQPPEDVFEDFSTEYIKQASTLPSGGGSSQSSEGAVQLVLDRLILKGDFEGARAAKAELSNAGVEFRTSTVYVRAARHSLERRTDPIHAKLLLEWWSLVPEDNMRTHLLPFSSALMQQPVQIDLVTEFFTLCAKAGLSNDIGEILLPFIFRYSNVESTMRFIQYFLDQAQGENMFSRQILLNLAMYWNYVAERRAEGFWFLEQIRKEGLQVEDVRKYAISRNQIDAAERQFLPPRFVLPKVPSGRIKTTPSPSTMGKYLRLLRRGIKSMYCENLATFAAFFIVAYEDRYGRTRAVKMLRERALRLGNLSVKSAWVAAEQLAYSRRKLPLPVIRSFLHYCLPSHTPVALFRALLVHAENRLAGTSKGRRFDKEDAESNLIPTETKFWPNAASLSAVWKAAIQLASTREDLDRLYSAMVLPLEKYRGLTEEDRAESLGLPMVNSLPVAELPDPVVFHHFIIAFSTRFGGHAGASVLADMSQLEVKQSMENWTVLAGVYARSGDVERVNDIITFLEFSFRGSEHSKTVDEVTFKSNMVVAYNSVIRGYTDCTMYDEARRIQQRMERLGYFTDGVPKKTRSILQRLSKSQRGKFDGVSVRNHRSWNVDGQKLRIDHRRVNWIP</sequence>
<evidence type="ECO:0000256" key="1">
    <source>
        <dbReference type="PROSITE-ProRule" id="PRU00708"/>
    </source>
</evidence>
<protein>
    <submittedName>
        <fullName evidence="2">Uncharacterized protein</fullName>
    </submittedName>
</protein>
<organism evidence="2 3">
    <name type="scientific">Schizopora paradoxa</name>
    <dbReference type="NCBI Taxonomy" id="27342"/>
    <lineage>
        <taxon>Eukaryota</taxon>
        <taxon>Fungi</taxon>
        <taxon>Dikarya</taxon>
        <taxon>Basidiomycota</taxon>
        <taxon>Agaricomycotina</taxon>
        <taxon>Agaricomycetes</taxon>
        <taxon>Hymenochaetales</taxon>
        <taxon>Schizoporaceae</taxon>
        <taxon>Schizopora</taxon>
    </lineage>
</organism>
<accession>A0A0H2S4Z1</accession>
<dbReference type="EMBL" id="KQ085887">
    <property type="protein sequence ID" value="KLO19320.1"/>
    <property type="molecule type" value="Genomic_DNA"/>
</dbReference>
<evidence type="ECO:0000313" key="3">
    <source>
        <dbReference type="Proteomes" id="UP000053477"/>
    </source>
</evidence>
<dbReference type="Proteomes" id="UP000053477">
    <property type="component" value="Unassembled WGS sequence"/>
</dbReference>
<dbReference type="OrthoDB" id="185373at2759"/>
<dbReference type="InterPro" id="IPR002885">
    <property type="entry name" value="PPR_rpt"/>
</dbReference>
<feature type="repeat" description="PPR" evidence="1">
    <location>
        <begin position="600"/>
        <end position="634"/>
    </location>
</feature>
<dbReference type="NCBIfam" id="TIGR00756">
    <property type="entry name" value="PPR"/>
    <property type="match status" value="1"/>
</dbReference>
<evidence type="ECO:0000313" key="2">
    <source>
        <dbReference type="EMBL" id="KLO19320.1"/>
    </source>
</evidence>
<dbReference type="InParanoid" id="A0A0H2S4Z1"/>
<keyword evidence="3" id="KW-1185">Reference proteome</keyword>
<proteinExistence type="predicted"/>
<dbReference type="Gene3D" id="1.25.40.10">
    <property type="entry name" value="Tetratricopeptide repeat domain"/>
    <property type="match status" value="1"/>
</dbReference>